<evidence type="ECO:0000256" key="1">
    <source>
        <dbReference type="SAM" id="MobiDB-lite"/>
    </source>
</evidence>
<evidence type="ECO:0000313" key="3">
    <source>
        <dbReference type="Proteomes" id="UP000006054"/>
    </source>
</evidence>
<dbReference type="KEGG" id="fli:Fleli_2852"/>
<dbReference type="Proteomes" id="UP000006054">
    <property type="component" value="Chromosome"/>
</dbReference>
<keyword evidence="3" id="KW-1185">Reference proteome</keyword>
<evidence type="ECO:0000313" key="2">
    <source>
        <dbReference type="EMBL" id="AFM05205.1"/>
    </source>
</evidence>
<dbReference type="PATRIC" id="fig|880071.3.peg.2839"/>
<dbReference type="AlphaFoldDB" id="I4AMM0"/>
<dbReference type="HOGENOM" id="CLU_1174024_0_0_10"/>
<proteinExistence type="predicted"/>
<dbReference type="EMBL" id="CP003345">
    <property type="protein sequence ID" value="AFM05205.1"/>
    <property type="molecule type" value="Genomic_DNA"/>
</dbReference>
<protein>
    <submittedName>
        <fullName evidence="2">Uncharacterized protein</fullName>
    </submittedName>
</protein>
<accession>I4AMM0</accession>
<sequence length="236" mass="28273">MEQSNHTIENQIEEAKYQLRVEIAEKCLMEDAPINFIMKICSLTKKEVTVITRSMKRKEYLISKEKRDKKQREMELKKKEQKFKKQDTQTNNFKQIERGHTTYNKEKRQREADIQREIAAENTRLLLQKLKNDEINKQQKIKDKEEAEILREQELKKRIKRIKKESKVSKTSKEITKITKVKKEFLEDENTLSRKQKMIASVGNCYLRGLDIKQAVIFSRASKEDVERIYNSFKNK</sequence>
<dbReference type="RefSeq" id="WP_014798639.1">
    <property type="nucleotide sequence ID" value="NC_018018.1"/>
</dbReference>
<reference evidence="3" key="1">
    <citation type="submission" date="2012-06" db="EMBL/GenBank/DDBJ databases">
        <title>The complete genome of Flexibacter litoralis DSM 6794.</title>
        <authorList>
            <person name="Lucas S."/>
            <person name="Copeland A."/>
            <person name="Lapidus A."/>
            <person name="Glavina del Rio T."/>
            <person name="Dalin E."/>
            <person name="Tice H."/>
            <person name="Bruce D."/>
            <person name="Goodwin L."/>
            <person name="Pitluck S."/>
            <person name="Peters L."/>
            <person name="Ovchinnikova G."/>
            <person name="Lu M."/>
            <person name="Kyrpides N."/>
            <person name="Mavromatis K."/>
            <person name="Ivanova N."/>
            <person name="Brettin T."/>
            <person name="Detter J.C."/>
            <person name="Han C."/>
            <person name="Larimer F."/>
            <person name="Land M."/>
            <person name="Hauser L."/>
            <person name="Markowitz V."/>
            <person name="Cheng J.-F."/>
            <person name="Hugenholtz P."/>
            <person name="Woyke T."/>
            <person name="Wu D."/>
            <person name="Spring S."/>
            <person name="Lang E."/>
            <person name="Kopitz M."/>
            <person name="Brambilla E."/>
            <person name="Klenk H.-P."/>
            <person name="Eisen J.A."/>
        </authorList>
    </citation>
    <scope>NUCLEOTIDE SEQUENCE [LARGE SCALE GENOMIC DNA]</scope>
    <source>
        <strain evidence="3">ATCC 23117 / DSM 6794 / NBRC 15988 / NCIMB 1366 / Sio-4</strain>
    </source>
</reference>
<organism evidence="2 3">
    <name type="scientific">Bernardetia litoralis (strain ATCC 23117 / DSM 6794 / NBRC 15988 / NCIMB 1366 / Fx l1 / Sio-4)</name>
    <name type="common">Flexibacter litoralis</name>
    <dbReference type="NCBI Taxonomy" id="880071"/>
    <lineage>
        <taxon>Bacteria</taxon>
        <taxon>Pseudomonadati</taxon>
        <taxon>Bacteroidota</taxon>
        <taxon>Cytophagia</taxon>
        <taxon>Cytophagales</taxon>
        <taxon>Bernardetiaceae</taxon>
        <taxon>Bernardetia</taxon>
    </lineage>
</organism>
<feature type="region of interest" description="Disordered" evidence="1">
    <location>
        <begin position="65"/>
        <end position="87"/>
    </location>
</feature>
<gene>
    <name evidence="2" type="ordered locus">Fleli_2852</name>
</gene>
<name>I4AMM0_BERLS</name>
<dbReference type="STRING" id="880071.Fleli_2852"/>